<gene>
    <name evidence="1" type="ORF">YP76_19890</name>
</gene>
<comment type="caution">
    <text evidence="1">The sequence shown here is derived from an EMBL/GenBank/DDBJ whole genome shotgun (WGS) entry which is preliminary data.</text>
</comment>
<keyword evidence="2" id="KW-1185">Reference proteome</keyword>
<dbReference type="PATRIC" id="fig|56193.3.peg.4183"/>
<dbReference type="RefSeq" id="WP_046765364.1">
    <property type="nucleotide sequence ID" value="NZ_LBIC01000010.1"/>
</dbReference>
<reference evidence="1 2" key="1">
    <citation type="submission" date="2015-04" db="EMBL/GenBank/DDBJ databases">
        <title>Genome sequence of aromatic hydrocarbons-degrading Sphingobium chungbukense DJ77.</title>
        <authorList>
            <person name="Kim Y.-C."/>
            <person name="Chae J.-C."/>
        </authorList>
    </citation>
    <scope>NUCLEOTIDE SEQUENCE [LARGE SCALE GENOMIC DNA]</scope>
    <source>
        <strain evidence="1 2">DJ77</strain>
    </source>
</reference>
<proteinExistence type="predicted"/>
<organism evidence="1 2">
    <name type="scientific">Sphingobium chungbukense</name>
    <dbReference type="NCBI Taxonomy" id="56193"/>
    <lineage>
        <taxon>Bacteria</taxon>
        <taxon>Pseudomonadati</taxon>
        <taxon>Pseudomonadota</taxon>
        <taxon>Alphaproteobacteria</taxon>
        <taxon>Sphingomonadales</taxon>
        <taxon>Sphingomonadaceae</taxon>
        <taxon>Sphingobium</taxon>
    </lineage>
</organism>
<dbReference type="EMBL" id="LBIC01000010">
    <property type="protein sequence ID" value="KKW90272.1"/>
    <property type="molecule type" value="Genomic_DNA"/>
</dbReference>
<accession>A0A0M3AJM3</accession>
<dbReference type="Proteomes" id="UP000033874">
    <property type="component" value="Unassembled WGS sequence"/>
</dbReference>
<sequence>MHVEFEIHGRFDVPEGTEQIDGSANLFRLPSGQVVSVHPVIEMATSLDSDDHRDLTTDEAAAIGVHLDLYDRESTVQDAD</sequence>
<protein>
    <submittedName>
        <fullName evidence="1">Uncharacterized protein</fullName>
    </submittedName>
</protein>
<dbReference type="AlphaFoldDB" id="A0A0M3AJM3"/>
<evidence type="ECO:0000313" key="1">
    <source>
        <dbReference type="EMBL" id="KKW90272.1"/>
    </source>
</evidence>
<name>A0A0M3AJM3_9SPHN</name>
<evidence type="ECO:0000313" key="2">
    <source>
        <dbReference type="Proteomes" id="UP000033874"/>
    </source>
</evidence>
<dbReference type="STRING" id="56193.YP76_19890"/>